<dbReference type="Proteomes" id="UP001521785">
    <property type="component" value="Unassembled WGS sequence"/>
</dbReference>
<evidence type="ECO:0000313" key="3">
    <source>
        <dbReference type="EMBL" id="KAL1605400.1"/>
    </source>
</evidence>
<keyword evidence="2" id="KW-1133">Transmembrane helix</keyword>
<name>A0ABR3RLU6_9PLEO</name>
<feature type="transmembrane region" description="Helical" evidence="2">
    <location>
        <begin position="38"/>
        <end position="57"/>
    </location>
</feature>
<keyword evidence="2" id="KW-0472">Membrane</keyword>
<dbReference type="InterPro" id="IPR008952">
    <property type="entry name" value="Tetraspanin_EC2_sf"/>
</dbReference>
<protein>
    <recommendedName>
        <fullName evidence="5">Tetraspanin Tsp3</fullName>
    </recommendedName>
</protein>
<accession>A0ABR3RLU6</accession>
<reference evidence="3 4" key="1">
    <citation type="submission" date="2024-02" db="EMBL/GenBank/DDBJ databases">
        <title>De novo assembly and annotation of 12 fungi associated with fruit tree decline syndrome in Ontario, Canada.</title>
        <authorList>
            <person name="Sulman M."/>
            <person name="Ellouze W."/>
            <person name="Ilyukhin E."/>
        </authorList>
    </citation>
    <scope>NUCLEOTIDE SEQUENCE [LARGE SCALE GENOMIC DNA]</scope>
    <source>
        <strain evidence="3 4">M42-189</strain>
    </source>
</reference>
<organism evidence="3 4">
    <name type="scientific">Paraconiothyrium brasiliense</name>
    <dbReference type="NCBI Taxonomy" id="300254"/>
    <lineage>
        <taxon>Eukaryota</taxon>
        <taxon>Fungi</taxon>
        <taxon>Dikarya</taxon>
        <taxon>Ascomycota</taxon>
        <taxon>Pezizomycotina</taxon>
        <taxon>Dothideomycetes</taxon>
        <taxon>Pleosporomycetidae</taxon>
        <taxon>Pleosporales</taxon>
        <taxon>Massarineae</taxon>
        <taxon>Didymosphaeriaceae</taxon>
        <taxon>Paraconiothyrium</taxon>
    </lineage>
</organism>
<feature type="compositionally biased region" description="Basic and acidic residues" evidence="1">
    <location>
        <begin position="247"/>
        <end position="278"/>
    </location>
</feature>
<feature type="region of interest" description="Disordered" evidence="1">
    <location>
        <begin position="227"/>
        <end position="278"/>
    </location>
</feature>
<sequence>MQFLPIVSGLLLQIGYDLTRRQERRKRLNRGEIQRPPLVIIANTLIFIYSTTVITLLGTHAAPPSGLACGLRERWETLYRQKDVEAIRTIQDVFKCCGFKNSRDMAWPFPDKTHRATACEEAFGHTNGCLGPWKSEEQRMAGILMTVVALVFIWQVSHYYYFTVLVPIADNNKFAVIAIPTQRESWLHNIVPDRVSRMIADEEHAGNDGPHRAIDYLPNFNQYSDRVEEDNSDGDVENGTHKAIKPGTEHAENVFPGRNDDRGQERGPLENEWLRSSD</sequence>
<evidence type="ECO:0000256" key="2">
    <source>
        <dbReference type="SAM" id="Phobius"/>
    </source>
</evidence>
<feature type="compositionally biased region" description="Acidic residues" evidence="1">
    <location>
        <begin position="227"/>
        <end position="236"/>
    </location>
</feature>
<comment type="caution">
    <text evidence="3">The sequence shown here is derived from an EMBL/GenBank/DDBJ whole genome shotgun (WGS) entry which is preliminary data.</text>
</comment>
<proteinExistence type="predicted"/>
<keyword evidence="4" id="KW-1185">Reference proteome</keyword>
<dbReference type="EMBL" id="JAKJXO020000005">
    <property type="protein sequence ID" value="KAL1605400.1"/>
    <property type="molecule type" value="Genomic_DNA"/>
</dbReference>
<gene>
    <name evidence="3" type="ORF">SLS60_004949</name>
</gene>
<dbReference type="SUPFAM" id="SSF48652">
    <property type="entry name" value="Tetraspanin"/>
    <property type="match status" value="1"/>
</dbReference>
<keyword evidence="2" id="KW-0812">Transmembrane</keyword>
<feature type="transmembrane region" description="Helical" evidence="2">
    <location>
        <begin position="141"/>
        <end position="162"/>
    </location>
</feature>
<evidence type="ECO:0008006" key="5">
    <source>
        <dbReference type="Google" id="ProtNLM"/>
    </source>
</evidence>
<evidence type="ECO:0000256" key="1">
    <source>
        <dbReference type="SAM" id="MobiDB-lite"/>
    </source>
</evidence>
<evidence type="ECO:0000313" key="4">
    <source>
        <dbReference type="Proteomes" id="UP001521785"/>
    </source>
</evidence>